<dbReference type="AlphaFoldDB" id="A0A4Y8CYA6"/>
<name>A0A4Y8CYA6_9HELO</name>
<comment type="caution">
    <text evidence="2">The sequence shown here is derived from an EMBL/GenBank/DDBJ whole genome shotgun (WGS) entry which is preliminary data.</text>
</comment>
<proteinExistence type="predicted"/>
<evidence type="ECO:0000313" key="2">
    <source>
        <dbReference type="EMBL" id="TEY54960.1"/>
    </source>
</evidence>
<organism evidence="2 3">
    <name type="scientific">Botryotinia calthae</name>
    <dbReference type="NCBI Taxonomy" id="38488"/>
    <lineage>
        <taxon>Eukaryota</taxon>
        <taxon>Fungi</taxon>
        <taxon>Dikarya</taxon>
        <taxon>Ascomycota</taxon>
        <taxon>Pezizomycotina</taxon>
        <taxon>Leotiomycetes</taxon>
        <taxon>Helotiales</taxon>
        <taxon>Sclerotiniaceae</taxon>
        <taxon>Botryotinia</taxon>
    </lineage>
</organism>
<dbReference type="Proteomes" id="UP000297299">
    <property type="component" value="Unassembled WGS sequence"/>
</dbReference>
<gene>
    <name evidence="2" type="ORF">BOTCAL_0234g00150</name>
</gene>
<evidence type="ECO:0000313" key="3">
    <source>
        <dbReference type="Proteomes" id="UP000297299"/>
    </source>
</evidence>
<feature type="region of interest" description="Disordered" evidence="1">
    <location>
        <begin position="1"/>
        <end position="26"/>
    </location>
</feature>
<keyword evidence="3" id="KW-1185">Reference proteome</keyword>
<protein>
    <submittedName>
        <fullName evidence="2">Uncharacterized protein</fullName>
    </submittedName>
</protein>
<sequence>MPLKRKASSELSNNPHTTKARNRLNNRNEFEVQIEKAKARDQAAITYQLNKIRRSNEWIQASGLERAKIKERAKNEVTHKRKVKGVHASNVAQRLGYGDDGGQFAQVYDGNDNFEDCEEDDEVLQERMWRDDDEYNGERFIDLQGDKEEQKQELFVHGIEKHRNLEFRLWQKAWKREMRSFQKKCDNLNLRGIDYLISLGPYIDRKTSKYYEIIPPHRFFTSHELMLWRNLRVTLNAGCEEGEPDWVQLPGPNECTNLRSDFSIEENNSKEDFTSLLSTIGSNRASYDIILYKMIGEKGCKKALIRESFQQGAKASSGKCARLRIESSLQCIVISKSDYFEHRDDHHNGLEDLTDSKSSSENLKHWSVVMSYDSLNMIIGSVSLDHSPADLSAQLYALQISTRRKTPGGFQIGLVSWYCEFYDIVPIIRIDEDDEAPSIPANRC</sequence>
<reference evidence="2 3" key="1">
    <citation type="submission" date="2017-11" db="EMBL/GenBank/DDBJ databases">
        <title>Comparative genomics of Botrytis spp.</title>
        <authorList>
            <person name="Valero-Jimenez C.A."/>
            <person name="Tapia P."/>
            <person name="Veloso J."/>
            <person name="Silva-Moreno E."/>
            <person name="Staats M."/>
            <person name="Valdes J.H."/>
            <person name="Van Kan J.A.L."/>
        </authorList>
    </citation>
    <scope>NUCLEOTIDE SEQUENCE [LARGE SCALE GENOMIC DNA]</scope>
    <source>
        <strain evidence="2 3">MUCL2830</strain>
    </source>
</reference>
<accession>A0A4Y8CYA6</accession>
<dbReference type="OrthoDB" id="3501647at2759"/>
<evidence type="ECO:0000256" key="1">
    <source>
        <dbReference type="SAM" id="MobiDB-lite"/>
    </source>
</evidence>
<dbReference type="EMBL" id="PHWZ01000234">
    <property type="protein sequence ID" value="TEY54960.1"/>
    <property type="molecule type" value="Genomic_DNA"/>
</dbReference>